<gene>
    <name evidence="2" type="ORF">DRB17_07560</name>
</gene>
<feature type="transmembrane region" description="Helical" evidence="1">
    <location>
        <begin position="134"/>
        <end position="152"/>
    </location>
</feature>
<evidence type="ECO:0000256" key="1">
    <source>
        <dbReference type="SAM" id="Phobius"/>
    </source>
</evidence>
<sequence>MLARLVNGLSAAAGAAAAAQFPSFYAQYLQHISGRLSQARADLAPVMRDAAERRLEIAAYLEQARREGGELTRTLVEGYETAFDTLSRLEGAYTALREAGVFERPLVFARHFHGEVAQGTLRDFAPALPLTAEGMSYAAVGLILGIGAAWGLEGRWRAMLTRWRRARATPQTKGHERA</sequence>
<dbReference type="Proteomes" id="UP000253941">
    <property type="component" value="Unassembled WGS sequence"/>
</dbReference>
<dbReference type="EMBL" id="QPMH01000005">
    <property type="protein sequence ID" value="RDD62493.1"/>
    <property type="molecule type" value="Genomic_DNA"/>
</dbReference>
<dbReference type="RefSeq" id="WP_114581589.1">
    <property type="nucleotide sequence ID" value="NZ_QPMH01000005.1"/>
</dbReference>
<reference evidence="2 3" key="1">
    <citation type="submission" date="2018-07" db="EMBL/GenBank/DDBJ databases">
        <title>Venubactetium sediminum gen. nov., sp. nov., isolated from a marine solar saltern.</title>
        <authorList>
            <person name="Wang S."/>
        </authorList>
    </citation>
    <scope>NUCLEOTIDE SEQUENCE [LARGE SCALE GENOMIC DNA]</scope>
    <source>
        <strain evidence="2 3">WD2A32</strain>
    </source>
</reference>
<name>A0A369TAZ9_9PROT</name>
<keyword evidence="1" id="KW-0812">Transmembrane</keyword>
<accession>A0A369TAZ9</accession>
<comment type="caution">
    <text evidence="2">The sequence shown here is derived from an EMBL/GenBank/DDBJ whole genome shotgun (WGS) entry which is preliminary data.</text>
</comment>
<proteinExistence type="predicted"/>
<keyword evidence="1" id="KW-0472">Membrane</keyword>
<dbReference type="InterPro" id="IPR022584">
    <property type="entry name" value="DUF2937"/>
</dbReference>
<protein>
    <submittedName>
        <fullName evidence="2">DUF2937 family protein</fullName>
    </submittedName>
</protein>
<keyword evidence="3" id="KW-1185">Reference proteome</keyword>
<keyword evidence="1" id="KW-1133">Transmembrane helix</keyword>
<dbReference type="Pfam" id="PF11157">
    <property type="entry name" value="DUF2937"/>
    <property type="match status" value="1"/>
</dbReference>
<evidence type="ECO:0000313" key="2">
    <source>
        <dbReference type="EMBL" id="RDD62493.1"/>
    </source>
</evidence>
<evidence type="ECO:0000313" key="3">
    <source>
        <dbReference type="Proteomes" id="UP000253941"/>
    </source>
</evidence>
<organism evidence="2 3">
    <name type="scientific">Ferruginivarius sediminum</name>
    <dbReference type="NCBI Taxonomy" id="2661937"/>
    <lineage>
        <taxon>Bacteria</taxon>
        <taxon>Pseudomonadati</taxon>
        <taxon>Pseudomonadota</taxon>
        <taxon>Alphaproteobacteria</taxon>
        <taxon>Rhodospirillales</taxon>
        <taxon>Rhodospirillaceae</taxon>
        <taxon>Ferruginivarius</taxon>
    </lineage>
</organism>
<dbReference type="AlphaFoldDB" id="A0A369TAZ9"/>